<keyword evidence="15" id="KW-1185">Reference proteome</keyword>
<dbReference type="GO" id="GO:0061630">
    <property type="term" value="F:ubiquitin protein ligase activity"/>
    <property type="evidence" value="ECO:0007669"/>
    <property type="project" value="UniProtKB-EC"/>
</dbReference>
<dbReference type="CDD" id="cd19785">
    <property type="entry name" value="Bbox2_TRIM45_C-X"/>
    <property type="match status" value="1"/>
</dbReference>
<dbReference type="SUPFAM" id="SSF48726">
    <property type="entry name" value="Immunoglobulin"/>
    <property type="match status" value="1"/>
</dbReference>
<feature type="domain" description="B box-type" evidence="12">
    <location>
        <begin position="184"/>
        <end position="221"/>
    </location>
</feature>
<dbReference type="Gene3D" id="3.30.40.10">
    <property type="entry name" value="Zinc/RING finger domain, C3HC4 (zinc finger)"/>
    <property type="match status" value="1"/>
</dbReference>
<evidence type="ECO:0000259" key="13">
    <source>
        <dbReference type="PROSITE" id="PS50835"/>
    </source>
</evidence>
<evidence type="ECO:0000259" key="11">
    <source>
        <dbReference type="PROSITE" id="PS50089"/>
    </source>
</evidence>
<dbReference type="PROSITE" id="PS50119">
    <property type="entry name" value="ZF_BBOX"/>
    <property type="match status" value="2"/>
</dbReference>
<dbReference type="Gene3D" id="2.60.40.10">
    <property type="entry name" value="Immunoglobulins"/>
    <property type="match status" value="2"/>
</dbReference>
<dbReference type="SMART" id="SM00557">
    <property type="entry name" value="IG_FLMN"/>
    <property type="match status" value="1"/>
</dbReference>
<name>A0A4W3GHC7_CALMI</name>
<gene>
    <name evidence="14" type="primary">trim45</name>
</gene>
<reference evidence="15" key="2">
    <citation type="journal article" date="2007" name="PLoS Biol.">
        <title>Survey sequencing and comparative analysis of the elephant shark (Callorhinchus milii) genome.</title>
        <authorList>
            <person name="Venkatesh B."/>
            <person name="Kirkness E.F."/>
            <person name="Loh Y.H."/>
            <person name="Halpern A.L."/>
            <person name="Lee A.P."/>
            <person name="Johnson J."/>
            <person name="Dandona N."/>
            <person name="Viswanathan L.D."/>
            <person name="Tay A."/>
            <person name="Venter J.C."/>
            <person name="Strausberg R.L."/>
            <person name="Brenner S."/>
        </authorList>
    </citation>
    <scope>NUCLEOTIDE SEQUENCE [LARGE SCALE GENOMIC DNA]</scope>
</reference>
<dbReference type="GO" id="GO:0005654">
    <property type="term" value="C:nucleoplasm"/>
    <property type="evidence" value="ECO:0007669"/>
    <property type="project" value="TreeGrafter"/>
</dbReference>
<dbReference type="CDD" id="cd00099">
    <property type="entry name" value="IgV"/>
    <property type="match status" value="1"/>
</dbReference>
<dbReference type="Pfam" id="PF13445">
    <property type="entry name" value="zf-RING_UBOX"/>
    <property type="match status" value="1"/>
</dbReference>
<dbReference type="OMA" id="TRCPLCM"/>
<dbReference type="PROSITE" id="PS50194">
    <property type="entry name" value="FILAMIN_REPEAT"/>
    <property type="match status" value="1"/>
</dbReference>
<evidence type="ECO:0000256" key="7">
    <source>
        <dbReference type="ARBA" id="ARBA00022833"/>
    </source>
</evidence>
<evidence type="ECO:0000256" key="1">
    <source>
        <dbReference type="ARBA" id="ARBA00000900"/>
    </source>
</evidence>
<dbReference type="InterPro" id="IPR001298">
    <property type="entry name" value="Filamin/ABP280_rpt"/>
</dbReference>
<keyword evidence="5" id="KW-0677">Repeat</keyword>
<evidence type="ECO:0000256" key="2">
    <source>
        <dbReference type="ARBA" id="ARBA00008518"/>
    </source>
</evidence>
<dbReference type="InterPro" id="IPR027370">
    <property type="entry name" value="Znf-RING_euk"/>
</dbReference>
<reference evidence="15" key="1">
    <citation type="journal article" date="2006" name="Science">
        <title>Ancient noncoding elements conserved in the human genome.</title>
        <authorList>
            <person name="Venkatesh B."/>
            <person name="Kirkness E.F."/>
            <person name="Loh Y.H."/>
            <person name="Halpern A.L."/>
            <person name="Lee A.P."/>
            <person name="Johnson J."/>
            <person name="Dandona N."/>
            <person name="Viswanathan L.D."/>
            <person name="Tay A."/>
            <person name="Venter J.C."/>
            <person name="Strausberg R.L."/>
            <person name="Brenner S."/>
        </authorList>
    </citation>
    <scope>NUCLEOTIDE SEQUENCE [LARGE SCALE GENOMIC DNA]</scope>
</reference>
<dbReference type="PROSITE" id="PS50835">
    <property type="entry name" value="IG_LIKE"/>
    <property type="match status" value="1"/>
</dbReference>
<dbReference type="PANTHER" id="PTHR25462">
    <property type="entry name" value="BONUS, ISOFORM C-RELATED"/>
    <property type="match status" value="1"/>
</dbReference>
<dbReference type="InterPro" id="IPR001841">
    <property type="entry name" value="Znf_RING"/>
</dbReference>
<dbReference type="CDD" id="cd19809">
    <property type="entry name" value="Bbox1_TRIM45_C-X"/>
    <property type="match status" value="1"/>
</dbReference>
<dbReference type="Pfam" id="PF07686">
    <property type="entry name" value="V-set"/>
    <property type="match status" value="1"/>
</dbReference>
<dbReference type="GeneTree" id="ENSGT00940000154334"/>
<dbReference type="InterPro" id="IPR003599">
    <property type="entry name" value="Ig_sub"/>
</dbReference>
<evidence type="ECO:0000256" key="6">
    <source>
        <dbReference type="ARBA" id="ARBA00022771"/>
    </source>
</evidence>
<keyword evidence="6 8" id="KW-0863">Zinc-finger</keyword>
<evidence type="ECO:0000256" key="4">
    <source>
        <dbReference type="ARBA" id="ARBA00022723"/>
    </source>
</evidence>
<evidence type="ECO:0000256" key="5">
    <source>
        <dbReference type="ARBA" id="ARBA00022737"/>
    </source>
</evidence>
<dbReference type="Ensembl" id="ENSCMIT00000002201.1">
    <property type="protein sequence ID" value="ENSCMIP00000002120.1"/>
    <property type="gene ID" value="ENSCMIG00000001286.1"/>
</dbReference>
<evidence type="ECO:0000256" key="10">
    <source>
        <dbReference type="SAM" id="MobiDB-lite"/>
    </source>
</evidence>
<feature type="repeat" description="Filamin" evidence="9">
    <location>
        <begin position="392"/>
        <end position="495"/>
    </location>
</feature>
<dbReference type="SUPFAM" id="SSF57845">
    <property type="entry name" value="B-box zinc-binding domain"/>
    <property type="match status" value="1"/>
</dbReference>
<dbReference type="PROSITE" id="PS50089">
    <property type="entry name" value="ZF_RING_2"/>
    <property type="match status" value="1"/>
</dbReference>
<evidence type="ECO:0000256" key="3">
    <source>
        <dbReference type="ARBA" id="ARBA00012483"/>
    </source>
</evidence>
<feature type="domain" description="RING-type" evidence="11">
    <location>
        <begin position="33"/>
        <end position="95"/>
    </location>
</feature>
<dbReference type="AlphaFoldDB" id="A0A4W3GHC7"/>
<dbReference type="InterPro" id="IPR017907">
    <property type="entry name" value="Znf_RING_CS"/>
</dbReference>
<feature type="region of interest" description="Disordered" evidence="10">
    <location>
        <begin position="1"/>
        <end position="27"/>
    </location>
</feature>
<comment type="catalytic activity">
    <reaction evidence="1">
        <text>S-ubiquitinyl-[E2 ubiquitin-conjugating enzyme]-L-cysteine + [acceptor protein]-L-lysine = [E2 ubiquitin-conjugating enzyme]-L-cysteine + N(6)-ubiquitinyl-[acceptor protein]-L-lysine.</text>
        <dbReference type="EC" id="2.3.2.27"/>
    </reaction>
</comment>
<sequence>MSGTEDKSQTASGKTFPLSSNVEEASGSCGTKCSVCNHLYRDPRILPCLHTLCLECVRGLKQFSIPRAQREDDRGPGVSVDHCGPEAVILCPVCDCEVDLPVAGVEALTSNQLILNEVLLERIQRADSGLVCDLCNDGDAERRCDMCCVNLCDFCSKAHRRQRKTASHVTVALRDLKCGKGRISKPVLCPFHPAEELRLFCETCDRLVCRDCCMVEHRDHRCDFIANVINKHGDFIRELLKQTQPHVRQLQETLRDIGRAKLQVRERTKVIAEEIKTFTEYYIKALEAHQGRLLKELEELKIHKENSLHLQQIQLEQMFSDVKTGVDFTEHLLTSGSHVEILLTKHVVVKRLKQLHQISYSTRPGEDDAIRFEPQERAAQCNGLEVFGVIVTKAVDPNKCVLQGEGLHVGRQDRLTAFTLVCNDQSGQQMGRGGESVRVSIFNKSSKDRVVKPTVEDNHDGTYCITYTPQEPGPHTVWVHVKGQHVEGSPFNLTVKSKFRKHTGAFHCCTFCSSGGQKDVRCGCGGTMLVGGAAGLRLLQFPAEVYAHSHLTIELNCNLQLDGSKIIEKPSFYWYIIKDEDAVLQKRINITETPGGRFSVFSSNGSDFHSLLKIQDLEVTDMGVYHCGVIYHPSLTEVKSRGTRLFVTGKVFGMQMYILQNKTRF</sequence>
<dbReference type="Gene3D" id="3.30.160.60">
    <property type="entry name" value="Classic Zinc Finger"/>
    <property type="match status" value="1"/>
</dbReference>
<dbReference type="InterPro" id="IPR014756">
    <property type="entry name" value="Ig_E-set"/>
</dbReference>
<dbReference type="SUPFAM" id="SSF81296">
    <property type="entry name" value="E set domains"/>
    <property type="match status" value="1"/>
</dbReference>
<dbReference type="Pfam" id="PF00643">
    <property type="entry name" value="zf-B_box"/>
    <property type="match status" value="1"/>
</dbReference>
<dbReference type="InterPro" id="IPR047153">
    <property type="entry name" value="TRIM45/56/19-like"/>
</dbReference>
<dbReference type="InterPro" id="IPR000315">
    <property type="entry name" value="Znf_B-box"/>
</dbReference>
<dbReference type="InterPro" id="IPR036179">
    <property type="entry name" value="Ig-like_dom_sf"/>
</dbReference>
<feature type="domain" description="B box-type" evidence="12">
    <location>
        <begin position="127"/>
        <end position="173"/>
    </location>
</feature>
<comment type="similarity">
    <text evidence="2">Belongs to the TRIM/RBCC family.</text>
</comment>
<keyword evidence="4" id="KW-0479">Metal-binding</keyword>
<dbReference type="SMART" id="SM00336">
    <property type="entry name" value="BBOX"/>
    <property type="match status" value="2"/>
</dbReference>
<evidence type="ECO:0000256" key="9">
    <source>
        <dbReference type="PROSITE-ProRule" id="PRU00087"/>
    </source>
</evidence>
<dbReference type="PANTHER" id="PTHR25462:SF291">
    <property type="entry name" value="E3 UBIQUITIN-PROTEIN LIGASE TRIM45"/>
    <property type="match status" value="1"/>
</dbReference>
<evidence type="ECO:0000259" key="12">
    <source>
        <dbReference type="PROSITE" id="PS50119"/>
    </source>
</evidence>
<accession>A0A4W3GHC7</accession>
<dbReference type="InterPro" id="IPR013083">
    <property type="entry name" value="Znf_RING/FYVE/PHD"/>
</dbReference>
<dbReference type="PROSITE" id="PS00518">
    <property type="entry name" value="ZF_RING_1"/>
    <property type="match status" value="1"/>
</dbReference>
<dbReference type="SUPFAM" id="SSF57850">
    <property type="entry name" value="RING/U-box"/>
    <property type="match status" value="1"/>
</dbReference>
<organism evidence="14 15">
    <name type="scientific">Callorhinchus milii</name>
    <name type="common">Ghost shark</name>
    <dbReference type="NCBI Taxonomy" id="7868"/>
    <lineage>
        <taxon>Eukaryota</taxon>
        <taxon>Metazoa</taxon>
        <taxon>Chordata</taxon>
        <taxon>Craniata</taxon>
        <taxon>Vertebrata</taxon>
        <taxon>Chondrichthyes</taxon>
        <taxon>Holocephali</taxon>
        <taxon>Chimaeriformes</taxon>
        <taxon>Callorhinchidae</taxon>
        <taxon>Callorhinchus</taxon>
    </lineage>
</organism>
<feature type="compositionally biased region" description="Polar residues" evidence="10">
    <location>
        <begin position="9"/>
        <end position="27"/>
    </location>
</feature>
<protein>
    <recommendedName>
        <fullName evidence="3">RING-type E3 ubiquitin transferase</fullName>
        <ecNumber evidence="3">2.3.2.27</ecNumber>
    </recommendedName>
</protein>
<dbReference type="SMART" id="SM00184">
    <property type="entry name" value="RING"/>
    <property type="match status" value="1"/>
</dbReference>
<dbReference type="InterPro" id="IPR013783">
    <property type="entry name" value="Ig-like_fold"/>
</dbReference>
<reference evidence="15" key="3">
    <citation type="journal article" date="2014" name="Nature">
        <title>Elephant shark genome provides unique insights into gnathostome evolution.</title>
        <authorList>
            <consortium name="International Elephant Shark Genome Sequencing Consortium"/>
            <person name="Venkatesh B."/>
            <person name="Lee A.P."/>
            <person name="Ravi V."/>
            <person name="Maurya A.K."/>
            <person name="Lian M.M."/>
            <person name="Swann J.B."/>
            <person name="Ohta Y."/>
            <person name="Flajnik M.F."/>
            <person name="Sutoh Y."/>
            <person name="Kasahara M."/>
            <person name="Hoon S."/>
            <person name="Gangu V."/>
            <person name="Roy S.W."/>
            <person name="Irimia M."/>
            <person name="Korzh V."/>
            <person name="Kondrychyn I."/>
            <person name="Lim Z.W."/>
            <person name="Tay B.H."/>
            <person name="Tohari S."/>
            <person name="Kong K.W."/>
            <person name="Ho S."/>
            <person name="Lorente-Galdos B."/>
            <person name="Quilez J."/>
            <person name="Marques-Bonet T."/>
            <person name="Raney B.J."/>
            <person name="Ingham P.W."/>
            <person name="Tay A."/>
            <person name="Hillier L.W."/>
            <person name="Minx P."/>
            <person name="Boehm T."/>
            <person name="Wilson R.K."/>
            <person name="Brenner S."/>
            <person name="Warren W.C."/>
        </authorList>
    </citation>
    <scope>NUCLEOTIDE SEQUENCE [LARGE SCALE GENOMIC DNA]</scope>
</reference>
<dbReference type="InParanoid" id="A0A4W3GHC7"/>
<feature type="domain" description="Ig-like" evidence="13">
    <location>
        <begin position="552"/>
        <end position="629"/>
    </location>
</feature>
<reference evidence="14" key="5">
    <citation type="submission" date="2025-09" db="UniProtKB">
        <authorList>
            <consortium name="Ensembl"/>
        </authorList>
    </citation>
    <scope>IDENTIFICATION</scope>
</reference>
<dbReference type="Proteomes" id="UP000314986">
    <property type="component" value="Unassembled WGS sequence"/>
</dbReference>
<dbReference type="STRING" id="7868.ENSCMIP00000002120"/>
<dbReference type="GO" id="GO:0008270">
    <property type="term" value="F:zinc ion binding"/>
    <property type="evidence" value="ECO:0007669"/>
    <property type="project" value="UniProtKB-KW"/>
</dbReference>
<dbReference type="EC" id="2.3.2.27" evidence="3"/>
<dbReference type="SMART" id="SM00409">
    <property type="entry name" value="IG"/>
    <property type="match status" value="1"/>
</dbReference>
<proteinExistence type="inferred from homology"/>
<dbReference type="InterPro" id="IPR017868">
    <property type="entry name" value="Filamin/ABP280_repeat-like"/>
</dbReference>
<dbReference type="InterPro" id="IPR007110">
    <property type="entry name" value="Ig-like_dom"/>
</dbReference>
<reference evidence="14" key="4">
    <citation type="submission" date="2025-08" db="UniProtKB">
        <authorList>
            <consortium name="Ensembl"/>
        </authorList>
    </citation>
    <scope>IDENTIFICATION</scope>
</reference>
<dbReference type="Pfam" id="PF00630">
    <property type="entry name" value="Filamin"/>
    <property type="match status" value="1"/>
</dbReference>
<evidence type="ECO:0000256" key="8">
    <source>
        <dbReference type="PROSITE-ProRule" id="PRU00024"/>
    </source>
</evidence>
<dbReference type="InterPro" id="IPR013106">
    <property type="entry name" value="Ig_V-set"/>
</dbReference>
<evidence type="ECO:0000313" key="14">
    <source>
        <dbReference type="Ensembl" id="ENSCMIP00000002120.1"/>
    </source>
</evidence>
<keyword evidence="7" id="KW-0862">Zinc</keyword>
<evidence type="ECO:0000313" key="15">
    <source>
        <dbReference type="Proteomes" id="UP000314986"/>
    </source>
</evidence>